<dbReference type="GO" id="GO:0004674">
    <property type="term" value="F:protein serine/threonine kinase activity"/>
    <property type="evidence" value="ECO:0007669"/>
    <property type="project" value="UniProtKB-KW"/>
</dbReference>
<keyword evidence="2" id="KW-0808">Transferase</keyword>
<keyword evidence="3 6" id="KW-0547">Nucleotide-binding</keyword>
<evidence type="ECO:0000259" key="9">
    <source>
        <dbReference type="PROSITE" id="PS50011"/>
    </source>
</evidence>
<evidence type="ECO:0000256" key="7">
    <source>
        <dbReference type="SAM" id="Coils"/>
    </source>
</evidence>
<organism evidence="10">
    <name type="scientific">Trepomonas sp. PC1</name>
    <dbReference type="NCBI Taxonomy" id="1076344"/>
    <lineage>
        <taxon>Eukaryota</taxon>
        <taxon>Metamonada</taxon>
        <taxon>Diplomonadida</taxon>
        <taxon>Hexamitidae</taxon>
        <taxon>Hexamitinae</taxon>
        <taxon>Trepomonas</taxon>
    </lineage>
</organism>
<evidence type="ECO:0000256" key="1">
    <source>
        <dbReference type="ARBA" id="ARBA00022527"/>
    </source>
</evidence>
<evidence type="ECO:0000256" key="5">
    <source>
        <dbReference type="ARBA" id="ARBA00022840"/>
    </source>
</evidence>
<evidence type="ECO:0000256" key="2">
    <source>
        <dbReference type="ARBA" id="ARBA00022679"/>
    </source>
</evidence>
<reference evidence="10" key="1">
    <citation type="submission" date="2015-07" db="EMBL/GenBank/DDBJ databases">
        <title>Adaptation to a free-living lifestyle via gene acquisitions in the diplomonad Trepomonas sp. PC1.</title>
        <authorList>
            <person name="Xu F."/>
            <person name="Jerlstrom-Hultqvist J."/>
            <person name="Kolisko M."/>
            <person name="Simpson A.G.B."/>
            <person name="Roger A.J."/>
            <person name="Svard S.G."/>
            <person name="Andersson J.O."/>
        </authorList>
    </citation>
    <scope>NUCLEOTIDE SEQUENCE</scope>
    <source>
        <strain evidence="10">PC1</strain>
    </source>
</reference>
<keyword evidence="7" id="KW-0175">Coiled coil</keyword>
<proteinExistence type="predicted"/>
<feature type="domain" description="Protein kinase" evidence="9">
    <location>
        <begin position="321"/>
        <end position="600"/>
    </location>
</feature>
<dbReference type="Gene3D" id="1.10.510.10">
    <property type="entry name" value="Transferase(Phosphotransferase) domain 1"/>
    <property type="match status" value="1"/>
</dbReference>
<dbReference type="InterPro" id="IPR017441">
    <property type="entry name" value="Protein_kinase_ATP_BS"/>
</dbReference>
<feature type="binding site" evidence="6">
    <location>
        <position position="350"/>
    </location>
    <ligand>
        <name>ATP</name>
        <dbReference type="ChEBI" id="CHEBI:30616"/>
    </ligand>
</feature>
<dbReference type="SUPFAM" id="SSF56112">
    <property type="entry name" value="Protein kinase-like (PK-like)"/>
    <property type="match status" value="1"/>
</dbReference>
<dbReference type="PROSITE" id="PS50011">
    <property type="entry name" value="PROTEIN_KINASE_DOM"/>
    <property type="match status" value="1"/>
</dbReference>
<dbReference type="InterPro" id="IPR011009">
    <property type="entry name" value="Kinase-like_dom_sf"/>
</dbReference>
<keyword evidence="4 10" id="KW-0418">Kinase</keyword>
<name>A0A146KFE8_9EUKA</name>
<sequence>VNITSSQSSSTQIIDLTTASTRAKKQFMFREVNKLIQEYNDINVAKQQFQQKYPNQFSNEQIDAEIKKVQITKSALKTLSIDRSYSAQQSQLQPNNQLTSKKAQPVCSTPIPKPPKNPITNYIKVIRSDASYLDQINILKQQVSEYKEKSINLEQQLKENMQEQSLQLYVNKVKLALRIHEAEVQSIEQLYKESKLDERMRYGQETTTLREHLLVEQINKLSNEIIQLDKQIQEVQYSKYTLILQYNNLIQQRAQLIIQTEQISSNTEIAAMNRRQFQNLKEKNTFKNYSLPTFYPLHCFSQTKPLYSQQTLVTPPNKPTYILMRLLGEGGFSKVFKAFNTKSCEFIALKISTFEGSSESKWKLIQREAAIYQKLKHQNIVKLYSQFEVKNEMDQISEIALEMELCDDQSLFDFICIQSHRIMSAKEREINEKILCGIFLQISDAIKYLHDQQLTHNDISLNNILQKGSLWKLSDFSLVKQMTSDQQQKVTTLGLTRPFAPPEKVIDKLFSPASDVYSLGVVMFVCVSGQLAVFDDIGKKFQSKIKESPQEKVKEFFNSQPTTICTVGEELKLLIGQMVDIEQKKRPNISQVIQVLEKMLKKTVKRMRKE</sequence>
<protein>
    <submittedName>
        <fullName evidence="10">Kinase, CAMK CAMK-Unique</fullName>
    </submittedName>
</protein>
<gene>
    <name evidence="10" type="ORF">TPC1_12264</name>
</gene>
<feature type="region of interest" description="Disordered" evidence="8">
    <location>
        <begin position="90"/>
        <end position="114"/>
    </location>
</feature>
<dbReference type="InterPro" id="IPR000719">
    <property type="entry name" value="Prot_kinase_dom"/>
</dbReference>
<dbReference type="PANTHER" id="PTHR24345:SF0">
    <property type="entry name" value="CELL CYCLE SERINE_THREONINE-PROTEIN KINASE CDC5_MSD2"/>
    <property type="match status" value="1"/>
</dbReference>
<dbReference type="GO" id="GO:0005634">
    <property type="term" value="C:nucleus"/>
    <property type="evidence" value="ECO:0007669"/>
    <property type="project" value="TreeGrafter"/>
</dbReference>
<dbReference type="PANTHER" id="PTHR24345">
    <property type="entry name" value="SERINE/THREONINE-PROTEIN KINASE PLK"/>
    <property type="match status" value="1"/>
</dbReference>
<evidence type="ECO:0000313" key="10">
    <source>
        <dbReference type="EMBL" id="JAP94908.1"/>
    </source>
</evidence>
<accession>A0A146KFE8</accession>
<feature type="compositionally biased region" description="Polar residues" evidence="8">
    <location>
        <begin position="90"/>
        <end position="102"/>
    </location>
</feature>
<dbReference type="GO" id="GO:0005524">
    <property type="term" value="F:ATP binding"/>
    <property type="evidence" value="ECO:0007669"/>
    <property type="project" value="UniProtKB-UniRule"/>
</dbReference>
<evidence type="ECO:0000256" key="8">
    <source>
        <dbReference type="SAM" id="MobiDB-lite"/>
    </source>
</evidence>
<evidence type="ECO:0000256" key="6">
    <source>
        <dbReference type="PROSITE-ProRule" id="PRU10141"/>
    </source>
</evidence>
<keyword evidence="1" id="KW-0723">Serine/threonine-protein kinase</keyword>
<dbReference type="PROSITE" id="PS00107">
    <property type="entry name" value="PROTEIN_KINASE_ATP"/>
    <property type="match status" value="1"/>
</dbReference>
<dbReference type="Pfam" id="PF00069">
    <property type="entry name" value="Pkinase"/>
    <property type="match status" value="1"/>
</dbReference>
<evidence type="ECO:0000256" key="4">
    <source>
        <dbReference type="ARBA" id="ARBA00022777"/>
    </source>
</evidence>
<evidence type="ECO:0000256" key="3">
    <source>
        <dbReference type="ARBA" id="ARBA00022741"/>
    </source>
</evidence>
<dbReference type="AlphaFoldDB" id="A0A146KFE8"/>
<feature type="non-terminal residue" evidence="10">
    <location>
        <position position="1"/>
    </location>
</feature>
<feature type="coiled-coil region" evidence="7">
    <location>
        <begin position="136"/>
        <end position="238"/>
    </location>
</feature>
<keyword evidence="5 6" id="KW-0067">ATP-binding</keyword>
<dbReference type="EMBL" id="GDID01001698">
    <property type="protein sequence ID" value="JAP94908.1"/>
    <property type="molecule type" value="Transcribed_RNA"/>
</dbReference>